<dbReference type="Pfam" id="PF13274">
    <property type="entry name" value="SocA_Panacea"/>
    <property type="match status" value="1"/>
</dbReference>
<dbReference type="KEGG" id="eaj:Q3M24_23360"/>
<feature type="domain" description="Antitoxin SocA-like Panacea" evidence="1">
    <location>
        <begin position="33"/>
        <end position="122"/>
    </location>
</feature>
<gene>
    <name evidence="2" type="ORF">Q3M24_23360</name>
</gene>
<accession>A0AAU8LWE6</accession>
<dbReference type="InterPro" id="IPR025272">
    <property type="entry name" value="SocA_Panacea"/>
</dbReference>
<proteinExistence type="predicted"/>
<dbReference type="EMBL" id="CP159373">
    <property type="protein sequence ID" value="XCN73169.1"/>
    <property type="molecule type" value="Genomic_DNA"/>
</dbReference>
<organism evidence="2">
    <name type="scientific">Candidatus Electrothrix aestuarii</name>
    <dbReference type="NCBI Taxonomy" id="3062594"/>
    <lineage>
        <taxon>Bacteria</taxon>
        <taxon>Pseudomonadati</taxon>
        <taxon>Thermodesulfobacteriota</taxon>
        <taxon>Desulfobulbia</taxon>
        <taxon>Desulfobulbales</taxon>
        <taxon>Desulfobulbaceae</taxon>
        <taxon>Candidatus Electrothrix</taxon>
    </lineage>
</organism>
<evidence type="ECO:0000259" key="1">
    <source>
        <dbReference type="Pfam" id="PF13274"/>
    </source>
</evidence>
<sequence>MSEAPQIQAVHALQLAQFIIAAYPDKGITPMKLQKLAYYAKSWTLVAQHPFIQADFEKWTYGPVNASIYNAYKKHGADIIPPGTKPTGISQEQEQLLTFILDNYVDYSAFTLSAMTHNEAPWLNAEESAVITDTAILNYYSNQPFAKNFLKLQNAAQQPFHVLKSNSWHSFTLDMDKEEAETFATYPTAEDYQHQSQKAKHDFQNLLREIDELL</sequence>
<evidence type="ECO:0000313" key="2">
    <source>
        <dbReference type="EMBL" id="XCN73169.1"/>
    </source>
</evidence>
<reference evidence="2" key="2">
    <citation type="submission" date="2024-06" db="EMBL/GenBank/DDBJ databases">
        <authorList>
            <person name="Plum-Jensen L.E."/>
            <person name="Schramm A."/>
            <person name="Marshall I.P.G."/>
        </authorList>
    </citation>
    <scope>NUCLEOTIDE SEQUENCE</scope>
    <source>
        <strain evidence="2">Rat1</strain>
    </source>
</reference>
<reference evidence="2" key="1">
    <citation type="journal article" date="2024" name="Syst. Appl. Microbiol.">
        <title>First single-strain enrichments of Electrothrix cable bacteria, description of E. aestuarii sp. nov. and E. rattekaaiensis sp. nov., and proposal of a cable bacteria taxonomy following the rules of the SeqCode.</title>
        <authorList>
            <person name="Plum-Jensen L.E."/>
            <person name="Schramm A."/>
            <person name="Marshall I.P.G."/>
        </authorList>
    </citation>
    <scope>NUCLEOTIDE SEQUENCE</scope>
    <source>
        <strain evidence="2">Rat1</strain>
    </source>
</reference>
<name>A0AAU8LWE6_9BACT</name>
<protein>
    <submittedName>
        <fullName evidence="2">Type II toxin-antitoxin system antitoxin SocA domain-containing protein</fullName>
    </submittedName>
</protein>
<dbReference type="AlphaFoldDB" id="A0AAU8LWE6"/>